<dbReference type="Gene3D" id="1.10.10.10">
    <property type="entry name" value="Winged helix-like DNA-binding domain superfamily/Winged helix DNA-binding domain"/>
    <property type="match status" value="1"/>
</dbReference>
<evidence type="ECO:0000256" key="2">
    <source>
        <dbReference type="ARBA" id="ARBA00023163"/>
    </source>
</evidence>
<dbReference type="GO" id="GO:0006355">
    <property type="term" value="P:regulation of DNA-templated transcription"/>
    <property type="evidence" value="ECO:0007669"/>
    <property type="project" value="InterPro"/>
</dbReference>
<reference evidence="3 4" key="1">
    <citation type="submission" date="2018-06" db="EMBL/GenBank/DDBJ databases">
        <authorList>
            <consortium name="Pathogen Informatics"/>
            <person name="Doyle S."/>
        </authorList>
    </citation>
    <scope>NUCLEOTIDE SEQUENCE [LARGE SCALE GENOMIC DNA]</scope>
    <source>
        <strain evidence="3 4">NCTC10060</strain>
    </source>
</reference>
<dbReference type="InterPro" id="IPR006793">
    <property type="entry name" value="FaeA"/>
</dbReference>
<dbReference type="Proteomes" id="UP000254633">
    <property type="component" value="Unassembled WGS sequence"/>
</dbReference>
<dbReference type="SUPFAM" id="SSF46785">
    <property type="entry name" value="Winged helix' DNA-binding domain"/>
    <property type="match status" value="1"/>
</dbReference>
<evidence type="ECO:0000313" key="4">
    <source>
        <dbReference type="Proteomes" id="UP000254633"/>
    </source>
</evidence>
<keyword evidence="1" id="KW-0805">Transcription regulation</keyword>
<evidence type="ECO:0000313" key="3">
    <source>
        <dbReference type="EMBL" id="SUG57838.1"/>
    </source>
</evidence>
<dbReference type="EMBL" id="UGXH01000003">
    <property type="protein sequence ID" value="SUG57838.1"/>
    <property type="molecule type" value="Genomic_DNA"/>
</dbReference>
<gene>
    <name evidence="3" type="primary">pefI</name>
    <name evidence="3" type="ORF">NCTC10060_05077</name>
</gene>
<proteinExistence type="predicted"/>
<organism evidence="3 4">
    <name type="scientific">Salmonella diarizonae</name>
    <dbReference type="NCBI Taxonomy" id="59204"/>
    <lineage>
        <taxon>Bacteria</taxon>
        <taxon>Pseudomonadati</taxon>
        <taxon>Pseudomonadota</taxon>
        <taxon>Gammaproteobacteria</taxon>
        <taxon>Enterobacterales</taxon>
        <taxon>Enterobacteriaceae</taxon>
        <taxon>Salmonella</taxon>
    </lineage>
</organism>
<dbReference type="Pfam" id="PF04703">
    <property type="entry name" value="FaeA"/>
    <property type="match status" value="1"/>
</dbReference>
<evidence type="ECO:0000256" key="1">
    <source>
        <dbReference type="ARBA" id="ARBA00023015"/>
    </source>
</evidence>
<dbReference type="InterPro" id="IPR036390">
    <property type="entry name" value="WH_DNA-bd_sf"/>
</dbReference>
<accession>A0A379U4V3</accession>
<name>A0A379U4V3_SALDZ</name>
<sequence>MISELADEQLRQNDIREMTVPEKIIEFMRNSINEDGQVFFRSREIADAIGLTIYQIRAHLTLLQDAGIVERVNIGRGRPGVWILK</sequence>
<dbReference type="AlphaFoldDB" id="A0A379U4V3"/>
<dbReference type="InterPro" id="IPR036388">
    <property type="entry name" value="WH-like_DNA-bd_sf"/>
</dbReference>
<keyword evidence="2" id="KW-0804">Transcription</keyword>
<dbReference type="RefSeq" id="WP_023249551.1">
    <property type="nucleotide sequence ID" value="NZ_DACWWF010000010.1"/>
</dbReference>
<protein>
    <submittedName>
        <fullName evidence="3">Plasmid-encoded fimbriae regulatory</fullName>
    </submittedName>
</protein>